<dbReference type="GO" id="GO:0005634">
    <property type="term" value="C:nucleus"/>
    <property type="evidence" value="ECO:0007669"/>
    <property type="project" value="TreeGrafter"/>
</dbReference>
<dbReference type="Pfam" id="PF13365">
    <property type="entry name" value="Trypsin_2"/>
    <property type="match status" value="1"/>
</dbReference>
<dbReference type="PANTHER" id="PTHR14389:SF3">
    <property type="entry name" value="PROTEIN FAM111A-LIKE"/>
    <property type="match status" value="1"/>
</dbReference>
<feature type="region of interest" description="Disordered" evidence="1">
    <location>
        <begin position="222"/>
        <end position="286"/>
    </location>
</feature>
<gene>
    <name evidence="2" type="ORF">DAT39_022769</name>
</gene>
<organism evidence="2 3">
    <name type="scientific">Clarias magur</name>
    <name type="common">Asian catfish</name>
    <name type="synonym">Macropteronotus magur</name>
    <dbReference type="NCBI Taxonomy" id="1594786"/>
    <lineage>
        <taxon>Eukaryota</taxon>
        <taxon>Metazoa</taxon>
        <taxon>Chordata</taxon>
        <taxon>Craniata</taxon>
        <taxon>Vertebrata</taxon>
        <taxon>Euteleostomi</taxon>
        <taxon>Actinopterygii</taxon>
        <taxon>Neopterygii</taxon>
        <taxon>Teleostei</taxon>
        <taxon>Ostariophysi</taxon>
        <taxon>Siluriformes</taxon>
        <taxon>Clariidae</taxon>
        <taxon>Clarias</taxon>
    </lineage>
</organism>
<dbReference type="OrthoDB" id="10025068at2759"/>
<proteinExistence type="predicted"/>
<dbReference type="PANTHER" id="PTHR14389">
    <property type="entry name" value="SI:CH1073-475A24.1"/>
    <property type="match status" value="1"/>
</dbReference>
<sequence>MMMSHSCKKEGEKSGLDIESIQAKTEGHEHTLRFDYKSEIYKLSCNAPMTVQQRLQKDSLFRAICKKEVNGKVNKEVIILREQMPRAAVEPNFPCSLLNDNECLDISFIKSGENRSTVKTPLLSLQSPENLLCFYIKTRGDKNIRVVMKNNELIKKNVDYVCVYAVKGEKVKKALKRDGRFIDDIFSKGGLVNKKTKERVNMSNLVDHLDGEQFQITISPYDTDSQESSQEMSQEFETVKHEQSEDTEILQENPNQESINAEDQQRKRKQKETEMRHKEKKSKKYPETNVIPNTREILNLLREQHSDLLKTLKKRENLKNNGDVEEFLRVEYAKSVQSFLEVNRVKQLMDLSDSVCLIRTDSLFGTGFLLFKRFVLTNAHVVGEFDSFQRRLNQNVKAVFDYEEQFGKNFVEIPVKENYVALFQGTGNMGNYLDFALLELSTDVELGRPELLNCFSTPPTKGGVCVIGHPKGEVKRMDPCFIIAKKDIPLEALETYNAGNPILQEFNYCQIIYHSCFFNGSSGSPVFGEDCKLIGIHTGGYNPKENVEKY</sequence>
<accession>A0A8J4T222</accession>
<keyword evidence="3" id="KW-1185">Reference proteome</keyword>
<dbReference type="EMBL" id="QNUK01001263">
    <property type="protein sequence ID" value="KAF5885074.1"/>
    <property type="molecule type" value="Genomic_DNA"/>
</dbReference>
<dbReference type="Gene3D" id="2.40.10.10">
    <property type="entry name" value="Trypsin-like serine proteases"/>
    <property type="match status" value="2"/>
</dbReference>
<dbReference type="GO" id="GO:0006260">
    <property type="term" value="P:DNA replication"/>
    <property type="evidence" value="ECO:0007669"/>
    <property type="project" value="TreeGrafter"/>
</dbReference>
<dbReference type="InterPro" id="IPR009003">
    <property type="entry name" value="Peptidase_S1_PA"/>
</dbReference>
<comment type="caution">
    <text evidence="2">The sequence shown here is derived from an EMBL/GenBank/DDBJ whole genome shotgun (WGS) entry which is preliminary data.</text>
</comment>
<dbReference type="InterPro" id="IPR043504">
    <property type="entry name" value="Peptidase_S1_PA_chymotrypsin"/>
</dbReference>
<evidence type="ECO:0000256" key="1">
    <source>
        <dbReference type="SAM" id="MobiDB-lite"/>
    </source>
</evidence>
<evidence type="ECO:0000313" key="2">
    <source>
        <dbReference type="EMBL" id="KAF5885074.1"/>
    </source>
</evidence>
<reference evidence="2" key="1">
    <citation type="submission" date="2020-07" db="EMBL/GenBank/DDBJ databases">
        <title>Clarias magur genome sequencing, assembly and annotation.</title>
        <authorList>
            <person name="Kushwaha B."/>
            <person name="Kumar R."/>
            <person name="Das P."/>
            <person name="Joshi C.G."/>
            <person name="Kumar D."/>
            <person name="Nagpure N.S."/>
            <person name="Pandey M."/>
            <person name="Agarwal S."/>
            <person name="Srivastava S."/>
            <person name="Singh M."/>
            <person name="Sahoo L."/>
            <person name="Jayasankar P."/>
            <person name="Meher P.K."/>
            <person name="Koringa P.G."/>
            <person name="Iquebal M.A."/>
            <person name="Das S.P."/>
            <person name="Bit A."/>
            <person name="Patnaik S."/>
            <person name="Patel N."/>
            <person name="Shah T.M."/>
            <person name="Hinsu A."/>
            <person name="Jena J.K."/>
        </authorList>
    </citation>
    <scope>NUCLEOTIDE SEQUENCE</scope>
    <source>
        <strain evidence="2">CIFAMagur01</strain>
        <tissue evidence="2">Testis</tissue>
    </source>
</reference>
<feature type="compositionally biased region" description="Low complexity" evidence="1">
    <location>
        <begin position="226"/>
        <end position="236"/>
    </location>
</feature>
<evidence type="ECO:0000313" key="3">
    <source>
        <dbReference type="Proteomes" id="UP000727407"/>
    </source>
</evidence>
<dbReference type="GO" id="GO:0000785">
    <property type="term" value="C:chromatin"/>
    <property type="evidence" value="ECO:0007669"/>
    <property type="project" value="TreeGrafter"/>
</dbReference>
<feature type="compositionally biased region" description="Polar residues" evidence="1">
    <location>
        <begin position="250"/>
        <end position="262"/>
    </location>
</feature>
<dbReference type="AlphaFoldDB" id="A0A8J4T222"/>
<name>A0A8J4T222_CLAMG</name>
<dbReference type="Proteomes" id="UP000727407">
    <property type="component" value="Unassembled WGS sequence"/>
</dbReference>
<dbReference type="SUPFAM" id="SSF50494">
    <property type="entry name" value="Trypsin-like serine proteases"/>
    <property type="match status" value="1"/>
</dbReference>
<protein>
    <submittedName>
        <fullName evidence="2">Protein FAM</fullName>
    </submittedName>
</protein>